<sequence length="63" mass="7751">MSPRPENCERFRLTLSEREAYIQERHEGFPSWCKTVTREKIRNAFVRFHICPLPFQFRKGEFF</sequence>
<protein>
    <submittedName>
        <fullName evidence="1">Uncharacterized protein</fullName>
    </submittedName>
</protein>
<reference evidence="2" key="1">
    <citation type="submission" date="2014-02" db="EMBL/GenBank/DDBJ databases">
        <title>Complete genome sequence and comparative genomic analysis of the nitrogen-fixing bacterium Leptospirillum ferriphilum YSK.</title>
        <authorList>
            <person name="Guo X."/>
            <person name="Yin H."/>
            <person name="Liang Y."/>
            <person name="Hu Q."/>
            <person name="Ma L."/>
            <person name="Xiao Y."/>
            <person name="Zhang X."/>
            <person name="Qiu G."/>
            <person name="Liu X."/>
        </authorList>
    </citation>
    <scope>NUCLEOTIDE SEQUENCE [LARGE SCALE GENOMIC DNA]</scope>
    <source>
        <strain evidence="2">YSK</strain>
    </source>
</reference>
<reference evidence="1 2" key="2">
    <citation type="journal article" date="2015" name="Biomed. Res. Int.">
        <title>Effects of Arsenite Resistance on the Growth and Functional Gene Expression of Leptospirillum ferriphilum and Acidithiobacillus thiooxidans in Pure Culture and Coculture.</title>
        <authorList>
            <person name="Jiang H."/>
            <person name="Liang Y."/>
            <person name="Yin H."/>
            <person name="Xiao Y."/>
            <person name="Guo X."/>
            <person name="Xu Y."/>
            <person name="Hu Q."/>
            <person name="Liu H."/>
            <person name="Liu X."/>
        </authorList>
    </citation>
    <scope>NUCLEOTIDE SEQUENCE [LARGE SCALE GENOMIC DNA]</scope>
    <source>
        <strain evidence="1 2">YSK</strain>
    </source>
</reference>
<accession>A0A059Y336</accession>
<evidence type="ECO:0000313" key="2">
    <source>
        <dbReference type="Proteomes" id="UP000027059"/>
    </source>
</evidence>
<dbReference type="Proteomes" id="UP000027059">
    <property type="component" value="Chromosome"/>
</dbReference>
<name>A0A059Y336_9BACT</name>
<dbReference type="AlphaFoldDB" id="A0A059Y336"/>
<evidence type="ECO:0000313" key="1">
    <source>
        <dbReference type="EMBL" id="AIA31922.1"/>
    </source>
</evidence>
<proteinExistence type="predicted"/>
<dbReference type="KEGG" id="lfp:Y981_10415"/>
<keyword evidence="2" id="KW-1185">Reference proteome</keyword>
<organism evidence="1 2">
    <name type="scientific">Leptospirillum ferriphilum YSK</name>
    <dbReference type="NCBI Taxonomy" id="1441628"/>
    <lineage>
        <taxon>Bacteria</taxon>
        <taxon>Pseudomonadati</taxon>
        <taxon>Nitrospirota</taxon>
        <taxon>Nitrospiria</taxon>
        <taxon>Nitrospirales</taxon>
        <taxon>Nitrospiraceae</taxon>
        <taxon>Leptospirillum</taxon>
    </lineage>
</organism>
<gene>
    <name evidence="1" type="ORF">Y981_10415</name>
</gene>
<dbReference type="EMBL" id="CP007243">
    <property type="protein sequence ID" value="AIA31922.1"/>
    <property type="molecule type" value="Genomic_DNA"/>
</dbReference>
<dbReference type="HOGENOM" id="CLU_2880407_0_0_0"/>